<dbReference type="Proteomes" id="UP001165395">
    <property type="component" value="Unassembled WGS sequence"/>
</dbReference>
<evidence type="ECO:0000313" key="1">
    <source>
        <dbReference type="EMBL" id="MCB6182041.1"/>
    </source>
</evidence>
<accession>A0ABS8D1G9</accession>
<organism evidence="1 2">
    <name type="scientific">Leeia speluncae</name>
    <dbReference type="NCBI Taxonomy" id="2884804"/>
    <lineage>
        <taxon>Bacteria</taxon>
        <taxon>Pseudomonadati</taxon>
        <taxon>Pseudomonadota</taxon>
        <taxon>Betaproteobacteria</taxon>
        <taxon>Neisseriales</taxon>
        <taxon>Leeiaceae</taxon>
        <taxon>Leeia</taxon>
    </lineage>
</organism>
<name>A0ABS8D1G9_9NEIS</name>
<gene>
    <name evidence="1" type="ORF">LIN78_00530</name>
</gene>
<keyword evidence="2" id="KW-1185">Reference proteome</keyword>
<protein>
    <submittedName>
        <fullName evidence="1">Uncharacterized protein</fullName>
    </submittedName>
</protein>
<dbReference type="RefSeq" id="WP_227177424.1">
    <property type="nucleotide sequence ID" value="NZ_JAJBZT010000001.1"/>
</dbReference>
<proteinExistence type="predicted"/>
<sequence>MLKAGDTFSIETDSGVGYFQFIKINKTYGSLIRVVPGVFPFDDCFSPDRLQVESNFWCFFPVSACLKKNLISKVGCYPIPEHAVVPFFRHGVVNQSTKKVDTWWLWNGEQEWMVGELNNEQRRLPILGVWNDSLLRNRLEAGWLPELDIW</sequence>
<comment type="caution">
    <text evidence="1">The sequence shown here is derived from an EMBL/GenBank/DDBJ whole genome shotgun (WGS) entry which is preliminary data.</text>
</comment>
<dbReference type="EMBL" id="JAJBZT010000001">
    <property type="protein sequence ID" value="MCB6182041.1"/>
    <property type="molecule type" value="Genomic_DNA"/>
</dbReference>
<reference evidence="1" key="1">
    <citation type="submission" date="2021-10" db="EMBL/GenBank/DDBJ databases">
        <title>The complete genome sequence of Leeia sp. TBRC 13508.</title>
        <authorList>
            <person name="Charoenyingcharoen P."/>
            <person name="Yukphan P."/>
        </authorList>
    </citation>
    <scope>NUCLEOTIDE SEQUENCE</scope>
    <source>
        <strain evidence="1">TBRC 13508</strain>
    </source>
</reference>
<evidence type="ECO:0000313" key="2">
    <source>
        <dbReference type="Proteomes" id="UP001165395"/>
    </source>
</evidence>